<dbReference type="PANTHER" id="PTHR43133:SF8">
    <property type="entry name" value="RNA POLYMERASE SIGMA FACTOR HI_1459-RELATED"/>
    <property type="match status" value="1"/>
</dbReference>
<feature type="region of interest" description="Disordered" evidence="6">
    <location>
        <begin position="309"/>
        <end position="338"/>
    </location>
</feature>
<dbReference type="InterPro" id="IPR007627">
    <property type="entry name" value="RNA_pol_sigma70_r2"/>
</dbReference>
<dbReference type="SUPFAM" id="SSF88946">
    <property type="entry name" value="Sigma2 domain of RNA polymerase sigma factors"/>
    <property type="match status" value="1"/>
</dbReference>
<dbReference type="CDD" id="cd06171">
    <property type="entry name" value="Sigma70_r4"/>
    <property type="match status" value="1"/>
</dbReference>
<organism evidence="9 10">
    <name type="scientific">Gemmata obscuriglobus</name>
    <dbReference type="NCBI Taxonomy" id="114"/>
    <lineage>
        <taxon>Bacteria</taxon>
        <taxon>Pseudomonadati</taxon>
        <taxon>Planctomycetota</taxon>
        <taxon>Planctomycetia</taxon>
        <taxon>Gemmatales</taxon>
        <taxon>Gemmataceae</taxon>
        <taxon>Gemmata</taxon>
    </lineage>
</organism>
<dbReference type="SUPFAM" id="SSF49452">
    <property type="entry name" value="Starch-binding domain-like"/>
    <property type="match status" value="1"/>
</dbReference>
<dbReference type="KEGG" id="gog:C1280_26785"/>
<evidence type="ECO:0000256" key="5">
    <source>
        <dbReference type="ARBA" id="ARBA00023163"/>
    </source>
</evidence>
<dbReference type="InterPro" id="IPR013249">
    <property type="entry name" value="RNA_pol_sigma70_r4_t2"/>
</dbReference>
<dbReference type="Pfam" id="PF08281">
    <property type="entry name" value="Sigma70_r4_2"/>
    <property type="match status" value="1"/>
</dbReference>
<dbReference type="GO" id="GO:0003677">
    <property type="term" value="F:DNA binding"/>
    <property type="evidence" value="ECO:0007669"/>
    <property type="project" value="UniProtKB-KW"/>
</dbReference>
<evidence type="ECO:0000256" key="1">
    <source>
        <dbReference type="ARBA" id="ARBA00010641"/>
    </source>
</evidence>
<keyword evidence="10" id="KW-1185">Reference proteome</keyword>
<evidence type="ECO:0000256" key="3">
    <source>
        <dbReference type="ARBA" id="ARBA00023082"/>
    </source>
</evidence>
<dbReference type="InterPro" id="IPR008969">
    <property type="entry name" value="CarboxyPept-like_regulatory"/>
</dbReference>
<reference evidence="9 10" key="1">
    <citation type="submission" date="2018-01" db="EMBL/GenBank/DDBJ databases">
        <title>G. obscuriglobus.</title>
        <authorList>
            <person name="Franke J."/>
            <person name="Blomberg W."/>
            <person name="Selmecki A."/>
        </authorList>
    </citation>
    <scope>NUCLEOTIDE SEQUENCE [LARGE SCALE GENOMIC DNA]</scope>
    <source>
        <strain evidence="9 10">DSM 5831</strain>
    </source>
</reference>
<evidence type="ECO:0000259" key="7">
    <source>
        <dbReference type="Pfam" id="PF04542"/>
    </source>
</evidence>
<dbReference type="InterPro" id="IPR013325">
    <property type="entry name" value="RNA_pol_sigma_r2"/>
</dbReference>
<feature type="compositionally biased region" description="Basic and acidic residues" evidence="6">
    <location>
        <begin position="317"/>
        <end position="327"/>
    </location>
</feature>
<sequence>MRAARRDADCEAIRAPRLYACVRFPPGGDDLRGGSATAGGAHMATRGGRAAPAVLMAARRATETDRELLDRFTAGDDAAFAALVARHTGMVLGVGRRVLPTVQDAEDACQATFLILAQKAGTVKWQASVANWLYGTARRIAARANRAARRRVRREARPAPPDVPSALDQMTGREAFAALDAELDRLPPIYREPLVLCHLEGLARDEAAARLGVPPATLKSRLDRGRKRLADALGKRGIGLGAGLLAVAATSPAGASPPRLTESVLAAVRGSPPDAVAALAREVAVTSWKLRGLLAVAAAAAGLGLALAAGTNPDPQKQTDKAEKSATKADAPPAKAGERTVRGTVLGVDGKPVAGAKIFRPALKGPRLTSPSDIVMTEVARTDAAGQFHATLTDKSPYDYLIAQAPGAGIDWVESPAGEVTLRLVPDVPIRGRVITTEGKPAPGVSVTAVGVYVPLNEKLDDYLTGWKASLHEAMSSPTKRVYVPPTAITGAATTDADGRFTLSGLGGERIVHLVVEGGGTARQNPMVITRSGFDPKPYNDVLLRKEHQDLRELNHFRGLNGPDPTLVAERGKTIEGTVLDAATGKPVAGAAVSTPTGFGDALAAVTGADGKYKLVGVAKRPKGYGVHVQMPGGGGYMSSSGTAADTDGFAPVALDIKLARGVVVTGRVIDKQTGKGVRAGVRLAPLPGNAFFGKGPGSDSYRSDKTMRSTDKDGKFRLTTIPGQSLLMVQVFGDETFNGAHLNPYRGAEPDPAHKELFRYDPDDDTWMVTAAGGSVEFLGTEHAVRVVDLKETGETDVEVTVDRGRTGRIEVQDADGKPLTGAFVAGVTASWPITYKLPESSATIYALSPDKPRTIAVYHPAKNLGAVATIRGDEKEPVVVKLAAAGTVTGRFVDADGVALAGAEVTVNARQRVFSELYRFAVKERPQTVTDAKGGFTLPAVVPGMAFYLQIRKGEQYFGGKPKLGPVTLKPGETNAFGDRTLEVLR</sequence>
<keyword evidence="3" id="KW-0731">Sigma factor</keyword>
<dbReference type="EMBL" id="CP025958">
    <property type="protein sequence ID" value="AWM40253.1"/>
    <property type="molecule type" value="Genomic_DNA"/>
</dbReference>
<evidence type="ECO:0000256" key="6">
    <source>
        <dbReference type="SAM" id="MobiDB-lite"/>
    </source>
</evidence>
<dbReference type="Gene3D" id="1.10.10.10">
    <property type="entry name" value="Winged helix-like DNA-binding domain superfamily/Winged helix DNA-binding domain"/>
    <property type="match status" value="1"/>
</dbReference>
<dbReference type="InterPro" id="IPR039425">
    <property type="entry name" value="RNA_pol_sigma-70-like"/>
</dbReference>
<evidence type="ECO:0000259" key="8">
    <source>
        <dbReference type="Pfam" id="PF08281"/>
    </source>
</evidence>
<evidence type="ECO:0008006" key="11">
    <source>
        <dbReference type="Google" id="ProtNLM"/>
    </source>
</evidence>
<dbReference type="OrthoDB" id="9785675at2"/>
<dbReference type="AlphaFoldDB" id="A0A2Z3H2K3"/>
<evidence type="ECO:0000313" key="9">
    <source>
        <dbReference type="EMBL" id="AWM40253.1"/>
    </source>
</evidence>
<evidence type="ECO:0000313" key="10">
    <source>
        <dbReference type="Proteomes" id="UP000245802"/>
    </source>
</evidence>
<dbReference type="NCBIfam" id="TIGR02937">
    <property type="entry name" value="sigma70-ECF"/>
    <property type="match status" value="1"/>
</dbReference>
<dbReference type="SUPFAM" id="SSF88659">
    <property type="entry name" value="Sigma3 and sigma4 domains of RNA polymerase sigma factors"/>
    <property type="match status" value="1"/>
</dbReference>
<dbReference type="SUPFAM" id="SSF49464">
    <property type="entry name" value="Carboxypeptidase regulatory domain-like"/>
    <property type="match status" value="2"/>
</dbReference>
<dbReference type="GO" id="GO:0006352">
    <property type="term" value="P:DNA-templated transcription initiation"/>
    <property type="evidence" value="ECO:0007669"/>
    <property type="project" value="InterPro"/>
</dbReference>
<keyword evidence="5" id="KW-0804">Transcription</keyword>
<dbReference type="GO" id="GO:0030246">
    <property type="term" value="F:carbohydrate binding"/>
    <property type="evidence" value="ECO:0007669"/>
    <property type="project" value="InterPro"/>
</dbReference>
<dbReference type="InterPro" id="IPR013324">
    <property type="entry name" value="RNA_pol_sigma_r3/r4-like"/>
</dbReference>
<dbReference type="GO" id="GO:0016987">
    <property type="term" value="F:sigma factor activity"/>
    <property type="evidence" value="ECO:0007669"/>
    <property type="project" value="UniProtKB-KW"/>
</dbReference>
<feature type="domain" description="RNA polymerase sigma factor 70 region 4 type 2" evidence="8">
    <location>
        <begin position="178"/>
        <end position="229"/>
    </location>
</feature>
<dbReference type="Pfam" id="PF04542">
    <property type="entry name" value="Sigma70_r2"/>
    <property type="match status" value="1"/>
</dbReference>
<dbReference type="InterPro" id="IPR013784">
    <property type="entry name" value="Carb-bd-like_fold"/>
</dbReference>
<accession>A0A2Z3H2K3</accession>
<dbReference type="Gene3D" id="2.60.40.1120">
    <property type="entry name" value="Carboxypeptidase-like, regulatory domain"/>
    <property type="match status" value="1"/>
</dbReference>
<dbReference type="Gene3D" id="1.10.1740.10">
    <property type="match status" value="1"/>
</dbReference>
<keyword evidence="2" id="KW-0805">Transcription regulation</keyword>
<evidence type="ECO:0000256" key="2">
    <source>
        <dbReference type="ARBA" id="ARBA00023015"/>
    </source>
</evidence>
<dbReference type="Proteomes" id="UP000245802">
    <property type="component" value="Chromosome"/>
</dbReference>
<dbReference type="InterPro" id="IPR014284">
    <property type="entry name" value="RNA_pol_sigma-70_dom"/>
</dbReference>
<dbReference type="PANTHER" id="PTHR43133">
    <property type="entry name" value="RNA POLYMERASE ECF-TYPE SIGMA FACTO"/>
    <property type="match status" value="1"/>
</dbReference>
<proteinExistence type="inferred from homology"/>
<name>A0A2Z3H2K3_9BACT</name>
<gene>
    <name evidence="9" type="ORF">C1280_26785</name>
</gene>
<protein>
    <recommendedName>
        <fullName evidence="11">Sigma-70 family RNA polymerase sigma factor</fullName>
    </recommendedName>
</protein>
<comment type="similarity">
    <text evidence="1">Belongs to the sigma-70 factor family. ECF subfamily.</text>
</comment>
<keyword evidence="4" id="KW-0238">DNA-binding</keyword>
<dbReference type="InterPro" id="IPR036388">
    <property type="entry name" value="WH-like_DNA-bd_sf"/>
</dbReference>
<feature type="domain" description="RNA polymerase sigma-70 region 2" evidence="7">
    <location>
        <begin position="83"/>
        <end position="151"/>
    </location>
</feature>
<evidence type="ECO:0000256" key="4">
    <source>
        <dbReference type="ARBA" id="ARBA00023125"/>
    </source>
</evidence>